<dbReference type="AlphaFoldDB" id="A0A381RDJ2"/>
<feature type="domain" description="Nudix hydrolase" evidence="3">
    <location>
        <begin position="9"/>
        <end position="153"/>
    </location>
</feature>
<reference evidence="4" key="1">
    <citation type="submission" date="2018-05" db="EMBL/GenBank/DDBJ databases">
        <authorList>
            <person name="Lanie J.A."/>
            <person name="Ng W.-L."/>
            <person name="Kazmierczak K.M."/>
            <person name="Andrzejewski T.M."/>
            <person name="Davidsen T.M."/>
            <person name="Wayne K.J."/>
            <person name="Tettelin H."/>
            <person name="Glass J.I."/>
            <person name="Rusch D."/>
            <person name="Podicherti R."/>
            <person name="Tsui H.-C.T."/>
            <person name="Winkler M.E."/>
        </authorList>
    </citation>
    <scope>NUCLEOTIDE SEQUENCE</scope>
</reference>
<dbReference type="NCBIfam" id="NF001938">
    <property type="entry name" value="PRK00714.1-5"/>
    <property type="match status" value="1"/>
</dbReference>
<sequence>MGDLIFDDGFRANVGIVIFNKNRKVFFAKRKYQSGWQFPQGGILLGESPKKAMYRELNEETGLGEKNIEVTYISDCWYEYRLPKRNIRKQTNGITVIGQRQKWFLLKFNDNPSLINLSSSSQQEFDSWKWVQPETTIKQVINFKRNVYEKVINEFTPFIR</sequence>
<evidence type="ECO:0000313" key="4">
    <source>
        <dbReference type="EMBL" id="SUZ89730.1"/>
    </source>
</evidence>
<dbReference type="InterPro" id="IPR015797">
    <property type="entry name" value="NUDIX_hydrolase-like_dom_sf"/>
</dbReference>
<dbReference type="Pfam" id="PF00293">
    <property type="entry name" value="NUDIX"/>
    <property type="match status" value="1"/>
</dbReference>
<dbReference type="PROSITE" id="PS51462">
    <property type="entry name" value="NUDIX"/>
    <property type="match status" value="1"/>
</dbReference>
<dbReference type="PRINTS" id="PR00502">
    <property type="entry name" value="NUDIXFAMILY"/>
</dbReference>
<evidence type="ECO:0000256" key="1">
    <source>
        <dbReference type="ARBA" id="ARBA00001936"/>
    </source>
</evidence>
<proteinExistence type="inferred from homology"/>
<evidence type="ECO:0000259" key="3">
    <source>
        <dbReference type="PROSITE" id="PS51462"/>
    </source>
</evidence>
<dbReference type="InterPro" id="IPR022927">
    <property type="entry name" value="RppH"/>
</dbReference>
<dbReference type="Gene3D" id="3.90.79.10">
    <property type="entry name" value="Nucleoside Triphosphate Pyrophosphohydrolase"/>
    <property type="match status" value="1"/>
</dbReference>
<dbReference type="GO" id="GO:0016462">
    <property type="term" value="F:pyrophosphatase activity"/>
    <property type="evidence" value="ECO:0007669"/>
    <property type="project" value="UniProtKB-ARBA"/>
</dbReference>
<dbReference type="EMBL" id="UINC01001836">
    <property type="protein sequence ID" value="SUZ89730.1"/>
    <property type="molecule type" value="Genomic_DNA"/>
</dbReference>
<dbReference type="PROSITE" id="PS00893">
    <property type="entry name" value="NUDIX_BOX"/>
    <property type="match status" value="1"/>
</dbReference>
<dbReference type="InterPro" id="IPR020476">
    <property type="entry name" value="Nudix_hydrolase"/>
</dbReference>
<dbReference type="NCBIfam" id="NF001937">
    <property type="entry name" value="PRK00714.1-4"/>
    <property type="match status" value="1"/>
</dbReference>
<name>A0A381RDJ2_9ZZZZ</name>
<dbReference type="PANTHER" id="PTHR43736">
    <property type="entry name" value="ADP-RIBOSE PYROPHOSPHATASE"/>
    <property type="match status" value="1"/>
</dbReference>
<dbReference type="HAMAP" id="MF_00298">
    <property type="entry name" value="Nudix_RppH"/>
    <property type="match status" value="1"/>
</dbReference>
<gene>
    <name evidence="4" type="ORF">METZ01_LOCUS42584</name>
</gene>
<keyword evidence="2" id="KW-0378">Hydrolase</keyword>
<dbReference type="InterPro" id="IPR000086">
    <property type="entry name" value="NUDIX_hydrolase_dom"/>
</dbReference>
<dbReference type="PANTHER" id="PTHR43736:SF1">
    <property type="entry name" value="DIHYDRONEOPTERIN TRIPHOSPHATE DIPHOSPHATASE"/>
    <property type="match status" value="1"/>
</dbReference>
<organism evidence="4">
    <name type="scientific">marine metagenome</name>
    <dbReference type="NCBI Taxonomy" id="408172"/>
    <lineage>
        <taxon>unclassified sequences</taxon>
        <taxon>metagenomes</taxon>
        <taxon>ecological metagenomes</taxon>
    </lineage>
</organism>
<evidence type="ECO:0000256" key="2">
    <source>
        <dbReference type="ARBA" id="ARBA00022801"/>
    </source>
</evidence>
<accession>A0A381RDJ2</accession>
<protein>
    <recommendedName>
        <fullName evidence="3">Nudix hydrolase domain-containing protein</fullName>
    </recommendedName>
</protein>
<dbReference type="SUPFAM" id="SSF55811">
    <property type="entry name" value="Nudix"/>
    <property type="match status" value="1"/>
</dbReference>
<dbReference type="InterPro" id="IPR020084">
    <property type="entry name" value="NUDIX_hydrolase_CS"/>
</dbReference>
<comment type="cofactor">
    <cofactor evidence="1">
        <name>Mn(2+)</name>
        <dbReference type="ChEBI" id="CHEBI:29035"/>
    </cofactor>
</comment>
<dbReference type="CDD" id="cd03671">
    <property type="entry name" value="NUDIX_Ap4A_hydrolase_plant_like"/>
    <property type="match status" value="1"/>
</dbReference>